<organism evidence="1 2">
    <name type="scientific">Hohenbuehelia grisea</name>
    <dbReference type="NCBI Taxonomy" id="104357"/>
    <lineage>
        <taxon>Eukaryota</taxon>
        <taxon>Fungi</taxon>
        <taxon>Dikarya</taxon>
        <taxon>Basidiomycota</taxon>
        <taxon>Agaricomycotina</taxon>
        <taxon>Agaricomycetes</taxon>
        <taxon>Agaricomycetidae</taxon>
        <taxon>Agaricales</taxon>
        <taxon>Pleurotineae</taxon>
        <taxon>Pleurotaceae</taxon>
        <taxon>Hohenbuehelia</taxon>
    </lineage>
</organism>
<keyword evidence="2" id="KW-1185">Reference proteome</keyword>
<name>A0ABR3IZJ8_9AGAR</name>
<sequence>MTFPGIILVGSTPAFYKITVTRELMTALATAQYPEVPTVVEKFLPPVEDPLAFYQSGMRKLNDRAVVFQCLQAFKQIVEKICAI</sequence>
<protein>
    <submittedName>
        <fullName evidence="1">Uncharacterized protein</fullName>
    </submittedName>
</protein>
<accession>A0ABR3IZJ8</accession>
<gene>
    <name evidence="1" type="ORF">HGRIS_008914</name>
</gene>
<evidence type="ECO:0000313" key="2">
    <source>
        <dbReference type="Proteomes" id="UP001556367"/>
    </source>
</evidence>
<reference evidence="2" key="1">
    <citation type="submission" date="2024-06" db="EMBL/GenBank/DDBJ databases">
        <title>Multi-omics analyses provide insights into the biosynthesis of the anticancer antibiotic pleurotin in Hohenbuehelia grisea.</title>
        <authorList>
            <person name="Weaver J.A."/>
            <person name="Alberti F."/>
        </authorList>
    </citation>
    <scope>NUCLEOTIDE SEQUENCE [LARGE SCALE GENOMIC DNA]</scope>
    <source>
        <strain evidence="2">T-177</strain>
    </source>
</reference>
<dbReference type="Proteomes" id="UP001556367">
    <property type="component" value="Unassembled WGS sequence"/>
</dbReference>
<proteinExistence type="predicted"/>
<evidence type="ECO:0000313" key="1">
    <source>
        <dbReference type="EMBL" id="KAL0948784.1"/>
    </source>
</evidence>
<dbReference type="EMBL" id="JASNQZ010000012">
    <property type="protein sequence ID" value="KAL0948784.1"/>
    <property type="molecule type" value="Genomic_DNA"/>
</dbReference>
<comment type="caution">
    <text evidence="1">The sequence shown here is derived from an EMBL/GenBank/DDBJ whole genome shotgun (WGS) entry which is preliminary data.</text>
</comment>